<reference evidence="2" key="1">
    <citation type="submission" date="2009-07" db="EMBL/GenBank/DDBJ databases">
        <authorList>
            <person name="Weinstock G."/>
            <person name="Sodergren E."/>
            <person name="Clifton S."/>
            <person name="Fulton L."/>
            <person name="Fulton B."/>
            <person name="Courtney L."/>
            <person name="Fronick C."/>
            <person name="Harrison M."/>
            <person name="Strong C."/>
            <person name="Farmer C."/>
            <person name="Delahaunty K."/>
            <person name="Markovic C."/>
            <person name="Hall O."/>
            <person name="Minx P."/>
            <person name="Tomlinson C."/>
            <person name="Mitreva M."/>
            <person name="Nelson J."/>
            <person name="Hou S."/>
            <person name="Wollam A."/>
            <person name="Pepin K.H."/>
            <person name="Johnson M."/>
            <person name="Bhonagiri V."/>
            <person name="Nash W.E."/>
            <person name="Warren W."/>
            <person name="Chinwalla A."/>
            <person name="Mardis E.R."/>
            <person name="Wilson R.K."/>
        </authorList>
    </citation>
    <scope>NUCLEOTIDE SEQUENCE [LARGE SCALE GENOMIC DNA]</scope>
    <source>
        <strain evidence="2">DSM 14469</strain>
    </source>
</reference>
<evidence type="ECO:0000313" key="2">
    <source>
        <dbReference type="EMBL" id="EET62617.1"/>
    </source>
</evidence>
<evidence type="ECO:0008006" key="4">
    <source>
        <dbReference type="Google" id="ProtNLM"/>
    </source>
</evidence>
<dbReference type="AlphaFoldDB" id="C6LAK9"/>
<feature type="region of interest" description="Disordered" evidence="1">
    <location>
        <begin position="242"/>
        <end position="261"/>
    </location>
</feature>
<name>C6LAK9_9FIRM</name>
<dbReference type="Proteomes" id="UP000005561">
    <property type="component" value="Unassembled WGS sequence"/>
</dbReference>
<dbReference type="RefSeq" id="WP_006860452.1">
    <property type="nucleotide sequence ID" value="NZ_ACCL02000002.1"/>
</dbReference>
<proteinExistence type="predicted"/>
<gene>
    <name evidence="2" type="ORF">BRYFOR_05652</name>
</gene>
<keyword evidence="3" id="KW-1185">Reference proteome</keyword>
<evidence type="ECO:0000256" key="1">
    <source>
        <dbReference type="SAM" id="MobiDB-lite"/>
    </source>
</evidence>
<evidence type="ECO:0000313" key="3">
    <source>
        <dbReference type="Proteomes" id="UP000005561"/>
    </source>
</evidence>
<dbReference type="eggNOG" id="ENOG502ZAHU">
    <property type="taxonomic scope" value="Bacteria"/>
</dbReference>
<protein>
    <recommendedName>
        <fullName evidence="4">3-isopropylmalate dehydrogenase</fullName>
    </recommendedName>
</protein>
<accession>C6LAK9</accession>
<dbReference type="OrthoDB" id="1976094at2"/>
<dbReference type="EMBL" id="ACCL02000002">
    <property type="protein sequence ID" value="EET62617.1"/>
    <property type="molecule type" value="Genomic_DNA"/>
</dbReference>
<sequence length="310" mass="36212">MGRKRALQWHPAFFAALRAMEEKKQCGLQIQREYNLGTKPRQIDVLITKNNPENEARSGIGRIFRKHNIVEYKGPSDKLNCNDFYKVCGYACFYIGDARRVLEIDPAEVTLTFVCSSYPVKLVRHLAKQYGIRVKKEEAGIYYLKGSCFPAQIIVSRRLNPEKYLWLYALRSDLDAGELKMVLGDYEKHRESVDYQSMMDIIIRANRERMKEDEMCEALKELYEEIYAEKLEEEFAAREKLGEERGEKRGERRGEKRGERRGIRRGEMIMGNLVSVLLESGRTEDLQRAAEDQTYRRKLMKELGISGRRS</sequence>
<organism evidence="2 3">
    <name type="scientific">Marvinbryantia formatexigens DSM 14469</name>
    <dbReference type="NCBI Taxonomy" id="478749"/>
    <lineage>
        <taxon>Bacteria</taxon>
        <taxon>Bacillati</taxon>
        <taxon>Bacillota</taxon>
        <taxon>Clostridia</taxon>
        <taxon>Lachnospirales</taxon>
        <taxon>Lachnospiraceae</taxon>
        <taxon>Marvinbryantia</taxon>
    </lineage>
</organism>
<comment type="caution">
    <text evidence="2">The sequence shown here is derived from an EMBL/GenBank/DDBJ whole genome shotgun (WGS) entry which is preliminary data.</text>
</comment>